<name>A0A8S1ASK0_ARCPL</name>
<feature type="region of interest" description="Disordered" evidence="2">
    <location>
        <begin position="156"/>
        <end position="202"/>
    </location>
</feature>
<dbReference type="OrthoDB" id="10059102at2759"/>
<dbReference type="EMBL" id="CADEBD010000355">
    <property type="protein sequence ID" value="CAB3251296.1"/>
    <property type="molecule type" value="Genomic_DNA"/>
</dbReference>
<proteinExistence type="predicted"/>
<accession>A0A8S1ASK0</accession>
<keyword evidence="1" id="KW-0175">Coiled coil</keyword>
<evidence type="ECO:0000256" key="2">
    <source>
        <dbReference type="SAM" id="MobiDB-lite"/>
    </source>
</evidence>
<protein>
    <submittedName>
        <fullName evidence="3">Uncharacterized protein</fullName>
    </submittedName>
</protein>
<evidence type="ECO:0000256" key="1">
    <source>
        <dbReference type="SAM" id="Coils"/>
    </source>
</evidence>
<feature type="coiled-coil region" evidence="1">
    <location>
        <begin position="323"/>
        <end position="352"/>
    </location>
</feature>
<feature type="region of interest" description="Disordered" evidence="2">
    <location>
        <begin position="87"/>
        <end position="129"/>
    </location>
</feature>
<gene>
    <name evidence="3" type="ORF">APLA_LOCUS13574</name>
</gene>
<dbReference type="AlphaFoldDB" id="A0A8S1ASK0"/>
<organism evidence="3 4">
    <name type="scientific">Arctia plantaginis</name>
    <name type="common">Wood tiger moth</name>
    <name type="synonym">Phalaena plantaginis</name>
    <dbReference type="NCBI Taxonomy" id="874455"/>
    <lineage>
        <taxon>Eukaryota</taxon>
        <taxon>Metazoa</taxon>
        <taxon>Ecdysozoa</taxon>
        <taxon>Arthropoda</taxon>
        <taxon>Hexapoda</taxon>
        <taxon>Insecta</taxon>
        <taxon>Pterygota</taxon>
        <taxon>Neoptera</taxon>
        <taxon>Endopterygota</taxon>
        <taxon>Lepidoptera</taxon>
        <taxon>Glossata</taxon>
        <taxon>Ditrysia</taxon>
        <taxon>Noctuoidea</taxon>
        <taxon>Erebidae</taxon>
        <taxon>Arctiinae</taxon>
        <taxon>Arctia</taxon>
    </lineage>
</organism>
<evidence type="ECO:0000313" key="3">
    <source>
        <dbReference type="EMBL" id="CAB3251296.1"/>
    </source>
</evidence>
<dbReference type="Proteomes" id="UP000494256">
    <property type="component" value="Unassembled WGS sequence"/>
</dbReference>
<comment type="caution">
    <text evidence="3">The sequence shown here is derived from an EMBL/GenBank/DDBJ whole genome shotgun (WGS) entry which is preliminary data.</text>
</comment>
<reference evidence="3 4" key="1">
    <citation type="submission" date="2020-04" db="EMBL/GenBank/DDBJ databases">
        <authorList>
            <person name="Wallbank WR R."/>
            <person name="Pardo Diaz C."/>
            <person name="Kozak K."/>
            <person name="Martin S."/>
            <person name="Jiggins C."/>
            <person name="Moest M."/>
            <person name="Warren A I."/>
            <person name="Byers J.R.P. K."/>
            <person name="Montejo-Kovacevich G."/>
            <person name="Yen C E."/>
        </authorList>
    </citation>
    <scope>NUCLEOTIDE SEQUENCE [LARGE SCALE GENOMIC DNA]</scope>
</reference>
<sequence>MKPEDDWITYDNVRIVGYYENVVSSESDTFPTASDIHNTSLTILEEDVKQSSQEPVMPIQSCSSDVSIGAGSGSAFSMGNIVVLDMSSSSEEGGHPPPRPMDPFRPRGSLRRTPPRELRAAGGSPVRTPPEVLEMAQAAFDSVIAAASASPKGIPAYPPTPTFSPAPVENPASVAPAERPRPGAGKRILSPDQVETEAKRRTARDISVVCGSTDQLAPPIIHTPATEYGSPFSSEDEDFLLGDGDMGRATTRQLLAKANSACRSIAAVAGGQASRLNKADLAAINGQLRVLAEIVGHCCIMVEGQKTTVAELEKHQGMLDEARAREAARASRAEAEADRARAAASAAAVNEEQGTWQTVNYARALKRAPKAHPLNIPPPPAATLAIYPAEGSDLKSAEQTKMVLKKSVEPRELGAQIVGLRRVANSGLILKTATQEAALKIKAAMPATLQG</sequence>
<evidence type="ECO:0000313" key="4">
    <source>
        <dbReference type="Proteomes" id="UP000494256"/>
    </source>
</evidence>